<evidence type="ECO:0000313" key="2">
    <source>
        <dbReference type="Proteomes" id="UP000218263"/>
    </source>
</evidence>
<dbReference type="EMBL" id="AP017313">
    <property type="protein sequence ID" value="BAU52653.1"/>
    <property type="molecule type" value="Genomic_DNA"/>
</dbReference>
<accession>A0A110B138</accession>
<evidence type="ECO:0000313" key="1">
    <source>
        <dbReference type="EMBL" id="BAU52653.1"/>
    </source>
</evidence>
<dbReference type="RefSeq" id="WP_096349954.1">
    <property type="nucleotide sequence ID" value="NZ_AP017313.1"/>
</dbReference>
<proteinExistence type="predicted"/>
<dbReference type="AlphaFoldDB" id="A0A110B138"/>
<gene>
    <name evidence="1" type="ORF">MgSA37_00815</name>
</gene>
<sequence length="66" mass="7377">MNSWKVFRVIAGAFFIIIGVLLFVFLRELNDPEVEGDSGRIGLGSYLISLILIIIGVIILFIPKKQ</sequence>
<protein>
    <submittedName>
        <fullName evidence="1">Uncharacterized protein</fullName>
    </submittedName>
</protein>
<organism evidence="1 2">
    <name type="scientific">Mucilaginibacter gotjawali</name>
    <dbReference type="NCBI Taxonomy" id="1550579"/>
    <lineage>
        <taxon>Bacteria</taxon>
        <taxon>Pseudomonadati</taxon>
        <taxon>Bacteroidota</taxon>
        <taxon>Sphingobacteriia</taxon>
        <taxon>Sphingobacteriales</taxon>
        <taxon>Sphingobacteriaceae</taxon>
        <taxon>Mucilaginibacter</taxon>
    </lineage>
</organism>
<dbReference type="KEGG" id="mgot:MgSA37_00815"/>
<reference evidence="1 2" key="1">
    <citation type="submission" date="2015-12" db="EMBL/GenBank/DDBJ databases">
        <title>Genome sequence of Mucilaginibacter gotjawali.</title>
        <authorList>
            <person name="Lee J.S."/>
            <person name="Lee K.C."/>
            <person name="Kim K.K."/>
            <person name="Lee B.W."/>
        </authorList>
    </citation>
    <scope>NUCLEOTIDE SEQUENCE [LARGE SCALE GENOMIC DNA]</scope>
    <source>
        <strain evidence="1 2">SA3-7</strain>
    </source>
</reference>
<name>A0A110B138_9SPHI</name>
<dbReference type="Proteomes" id="UP000218263">
    <property type="component" value="Chromosome"/>
</dbReference>
<keyword evidence="2" id="KW-1185">Reference proteome</keyword>